<keyword evidence="2" id="KW-1003">Cell membrane</keyword>
<evidence type="ECO:0000313" key="10">
    <source>
        <dbReference type="EMBL" id="MBP5856925.1"/>
    </source>
</evidence>
<evidence type="ECO:0000259" key="9">
    <source>
        <dbReference type="PROSITE" id="PS50893"/>
    </source>
</evidence>
<evidence type="ECO:0000256" key="2">
    <source>
        <dbReference type="ARBA" id="ARBA00022475"/>
    </source>
</evidence>
<dbReference type="GO" id="GO:0016020">
    <property type="term" value="C:membrane"/>
    <property type="evidence" value="ECO:0007669"/>
    <property type="project" value="InterPro"/>
</dbReference>
<dbReference type="Proteomes" id="UP000672602">
    <property type="component" value="Unassembled WGS sequence"/>
</dbReference>
<dbReference type="FunFam" id="3.40.50.300:FF:000425">
    <property type="entry name" value="Probable ABC transporter, ATP-binding subunit"/>
    <property type="match status" value="1"/>
</dbReference>
<evidence type="ECO:0000256" key="5">
    <source>
        <dbReference type="ARBA" id="ARBA00022840"/>
    </source>
</evidence>
<dbReference type="RefSeq" id="WP_210681504.1">
    <property type="nucleotide sequence ID" value="NZ_JAGMWN010000003.1"/>
</dbReference>
<evidence type="ECO:0000256" key="7">
    <source>
        <dbReference type="ARBA" id="ARBA00023065"/>
    </source>
</evidence>
<accession>A0A8J7RYH8</accession>
<dbReference type="Pfam" id="PF00005">
    <property type="entry name" value="ABC_tran"/>
    <property type="match status" value="1"/>
</dbReference>
<name>A0A8J7RYH8_9PROT</name>
<feature type="domain" description="ABC transporter" evidence="9">
    <location>
        <begin position="9"/>
        <end position="241"/>
    </location>
</feature>
<gene>
    <name evidence="10" type="ORF">KAJ83_07890</name>
</gene>
<keyword evidence="11" id="KW-1185">Reference proteome</keyword>
<dbReference type="PROSITE" id="PS50893">
    <property type="entry name" value="ABC_TRANSPORTER_2"/>
    <property type="match status" value="1"/>
</dbReference>
<dbReference type="GO" id="GO:0005524">
    <property type="term" value="F:ATP binding"/>
    <property type="evidence" value="ECO:0007669"/>
    <property type="project" value="UniProtKB-KW"/>
</dbReference>
<sequence>MSDQTPPKLELRGIRHAYDETVAIERLDLTVGAGEVVCLLGPSGCGKTTALRVAAGLEPLVDGEVLLDGRVVSSPGGHVPPEKRNVGLVFQDYALFPHLTIAENVAFGLERLPDAERAGRVETVLKRVGMTAHRAAYPHELSGGQQQRIALARALAPDPAIVLMDEPFSGLDARLRDRVRDRTLHVLKQSGAACLMVTHDAEEAMYMADRIAVMRDGRLIQLGTPDELYGNPADAFVAAFFGEVNHIYSAVTDGAVETPIGDIRADGFRDGEAVDVVVRPEAIRLHPAGEQATYGPGYAKVLASRMLGRTSLVHLCTCKTTGEELHLHARVPGRYLPGENSVQSIELDRSQAFVFPAEGAK</sequence>
<proteinExistence type="predicted"/>
<dbReference type="SUPFAM" id="SSF50331">
    <property type="entry name" value="MOP-like"/>
    <property type="match status" value="1"/>
</dbReference>
<protein>
    <submittedName>
        <fullName evidence="10">ABC transporter ATP-binding protein</fullName>
    </submittedName>
</protein>
<dbReference type="PANTHER" id="PTHR42781">
    <property type="entry name" value="SPERMIDINE/PUTRESCINE IMPORT ATP-BINDING PROTEIN POTA"/>
    <property type="match status" value="1"/>
</dbReference>
<keyword evidence="7" id="KW-0406">Ion transport</keyword>
<dbReference type="InterPro" id="IPR027417">
    <property type="entry name" value="P-loop_NTPase"/>
</dbReference>
<organism evidence="10 11">
    <name type="scientific">Marivibrio halodurans</name>
    <dbReference type="NCBI Taxonomy" id="2039722"/>
    <lineage>
        <taxon>Bacteria</taxon>
        <taxon>Pseudomonadati</taxon>
        <taxon>Pseudomonadota</taxon>
        <taxon>Alphaproteobacteria</taxon>
        <taxon>Rhodospirillales</taxon>
        <taxon>Rhodospirillaceae</taxon>
        <taxon>Marivibrio</taxon>
    </lineage>
</organism>
<dbReference type="InterPro" id="IPR015853">
    <property type="entry name" value="ABC_transpr_FbpC"/>
</dbReference>
<keyword evidence="1" id="KW-0813">Transport</keyword>
<keyword evidence="3" id="KW-0410">Iron transport</keyword>
<keyword evidence="5 10" id="KW-0067">ATP-binding</keyword>
<dbReference type="AlphaFoldDB" id="A0A8J7RYH8"/>
<dbReference type="SMART" id="SM00382">
    <property type="entry name" value="AAA"/>
    <property type="match status" value="1"/>
</dbReference>
<evidence type="ECO:0000256" key="8">
    <source>
        <dbReference type="ARBA" id="ARBA00023136"/>
    </source>
</evidence>
<evidence type="ECO:0000256" key="4">
    <source>
        <dbReference type="ARBA" id="ARBA00022741"/>
    </source>
</evidence>
<evidence type="ECO:0000256" key="6">
    <source>
        <dbReference type="ARBA" id="ARBA00023004"/>
    </source>
</evidence>
<keyword evidence="4" id="KW-0547">Nucleotide-binding</keyword>
<dbReference type="GO" id="GO:0015697">
    <property type="term" value="P:quaternary ammonium group transport"/>
    <property type="evidence" value="ECO:0007669"/>
    <property type="project" value="UniProtKB-ARBA"/>
</dbReference>
<dbReference type="CDD" id="cd03259">
    <property type="entry name" value="ABC_Carb_Solutes_like"/>
    <property type="match status" value="1"/>
</dbReference>
<dbReference type="InterPro" id="IPR003593">
    <property type="entry name" value="AAA+_ATPase"/>
</dbReference>
<keyword evidence="6" id="KW-0408">Iron</keyword>
<dbReference type="PANTHER" id="PTHR42781:SF4">
    <property type="entry name" value="SPERMIDINE_PUTRESCINE IMPORT ATP-BINDING PROTEIN POTA"/>
    <property type="match status" value="1"/>
</dbReference>
<keyword evidence="8" id="KW-0472">Membrane</keyword>
<reference evidence="10" key="1">
    <citation type="submission" date="2021-04" db="EMBL/GenBank/DDBJ databases">
        <authorList>
            <person name="Zhang D.-C."/>
        </authorList>
    </citation>
    <scope>NUCLEOTIDE SEQUENCE</scope>
    <source>
        <strain evidence="10">CGMCC 1.15697</strain>
    </source>
</reference>
<dbReference type="InterPro" id="IPR003439">
    <property type="entry name" value="ABC_transporter-like_ATP-bd"/>
</dbReference>
<dbReference type="InterPro" id="IPR050093">
    <property type="entry name" value="ABC_SmlMolc_Importer"/>
</dbReference>
<dbReference type="SUPFAM" id="SSF52540">
    <property type="entry name" value="P-loop containing nucleoside triphosphate hydrolases"/>
    <property type="match status" value="1"/>
</dbReference>
<dbReference type="GO" id="GO:0015408">
    <property type="term" value="F:ABC-type ferric iron transporter activity"/>
    <property type="evidence" value="ECO:0007669"/>
    <property type="project" value="InterPro"/>
</dbReference>
<dbReference type="InterPro" id="IPR008995">
    <property type="entry name" value="Mo/tungstate-bd_C_term_dom"/>
</dbReference>
<comment type="caution">
    <text evidence="10">The sequence shown here is derived from an EMBL/GenBank/DDBJ whole genome shotgun (WGS) entry which is preliminary data.</text>
</comment>
<dbReference type="EMBL" id="JAGMWN010000003">
    <property type="protein sequence ID" value="MBP5856925.1"/>
    <property type="molecule type" value="Genomic_DNA"/>
</dbReference>
<dbReference type="PROSITE" id="PS00211">
    <property type="entry name" value="ABC_TRANSPORTER_1"/>
    <property type="match status" value="1"/>
</dbReference>
<dbReference type="InterPro" id="IPR017871">
    <property type="entry name" value="ABC_transporter-like_CS"/>
</dbReference>
<dbReference type="Gene3D" id="2.40.50.100">
    <property type="match status" value="1"/>
</dbReference>
<dbReference type="GO" id="GO:0016887">
    <property type="term" value="F:ATP hydrolysis activity"/>
    <property type="evidence" value="ECO:0007669"/>
    <property type="project" value="InterPro"/>
</dbReference>
<dbReference type="Gene3D" id="3.40.50.300">
    <property type="entry name" value="P-loop containing nucleotide triphosphate hydrolases"/>
    <property type="match status" value="1"/>
</dbReference>
<evidence type="ECO:0000256" key="1">
    <source>
        <dbReference type="ARBA" id="ARBA00022448"/>
    </source>
</evidence>
<evidence type="ECO:0000256" key="3">
    <source>
        <dbReference type="ARBA" id="ARBA00022496"/>
    </source>
</evidence>
<evidence type="ECO:0000313" key="11">
    <source>
        <dbReference type="Proteomes" id="UP000672602"/>
    </source>
</evidence>